<keyword evidence="2" id="KW-1185">Reference proteome</keyword>
<proteinExistence type="predicted"/>
<name>A0ABU4TFY7_9PSEU</name>
<gene>
    <name evidence="1" type="ORF">SK803_43305</name>
</gene>
<organism evidence="1 2">
    <name type="scientific">Lentzea miocenica</name>
    <dbReference type="NCBI Taxonomy" id="3095431"/>
    <lineage>
        <taxon>Bacteria</taxon>
        <taxon>Bacillati</taxon>
        <taxon>Actinomycetota</taxon>
        <taxon>Actinomycetes</taxon>
        <taxon>Pseudonocardiales</taxon>
        <taxon>Pseudonocardiaceae</taxon>
        <taxon>Lentzea</taxon>
    </lineage>
</organism>
<comment type="caution">
    <text evidence="1">The sequence shown here is derived from an EMBL/GenBank/DDBJ whole genome shotgun (WGS) entry which is preliminary data.</text>
</comment>
<dbReference type="Proteomes" id="UP001285521">
    <property type="component" value="Unassembled WGS sequence"/>
</dbReference>
<protein>
    <submittedName>
        <fullName evidence="1">Uncharacterized protein</fullName>
    </submittedName>
</protein>
<evidence type="ECO:0000313" key="1">
    <source>
        <dbReference type="EMBL" id="MDX8037061.1"/>
    </source>
</evidence>
<accession>A0ABU4TFY7</accession>
<sequence length="45" mass="4611">MPTFTDAAVAAGLGAHDHPGSQATPADWLAATTLMLCEVTDADLR</sequence>
<dbReference type="RefSeq" id="WP_319972060.1">
    <property type="nucleotide sequence ID" value="NZ_JAXAVW010000055.1"/>
</dbReference>
<evidence type="ECO:0000313" key="2">
    <source>
        <dbReference type="Proteomes" id="UP001285521"/>
    </source>
</evidence>
<dbReference type="EMBL" id="JAXAVW010000055">
    <property type="protein sequence ID" value="MDX8037061.1"/>
    <property type="molecule type" value="Genomic_DNA"/>
</dbReference>
<reference evidence="1 2" key="2">
    <citation type="submission" date="2023-11" db="EMBL/GenBank/DDBJ databases">
        <authorList>
            <person name="Lara A.C."/>
            <person name="Chronakova A."/>
        </authorList>
    </citation>
    <scope>NUCLEOTIDE SEQUENCE [LARGE SCALE GENOMIC DNA]</scope>
    <source>
        <strain evidence="1 2">BCCO 10_0856</strain>
    </source>
</reference>
<reference evidence="1 2" key="1">
    <citation type="submission" date="2023-11" db="EMBL/GenBank/DDBJ databases">
        <title>Lentzea sokolovensis, sp. nov., Lentzea kristufkii, sp. nov., and Lentzea miocenensis, sp. nov., rare actinobacteria from Sokolov Coal Basin, Miocene lacustrine sediment, Czech Republic.</title>
        <authorList>
            <person name="Lara A."/>
            <person name="Kotroba L."/>
            <person name="Nouioui I."/>
            <person name="Neumann-Schaal M."/>
            <person name="Mast Y."/>
            <person name="Chronakova A."/>
        </authorList>
    </citation>
    <scope>NUCLEOTIDE SEQUENCE [LARGE SCALE GENOMIC DNA]</scope>
    <source>
        <strain evidence="1 2">BCCO 10_0856</strain>
    </source>
</reference>